<feature type="transmembrane region" description="Helical" evidence="6">
    <location>
        <begin position="42"/>
        <end position="72"/>
    </location>
</feature>
<dbReference type="Proteomes" id="UP000580043">
    <property type="component" value="Unassembled WGS sequence"/>
</dbReference>
<dbReference type="InterPro" id="IPR001123">
    <property type="entry name" value="LeuE-type"/>
</dbReference>
<evidence type="ECO:0000256" key="3">
    <source>
        <dbReference type="ARBA" id="ARBA00022692"/>
    </source>
</evidence>
<sequence>MSVVIPAIALAIAMGAVSPGPSFLVVARTALAISRQDALAVALGMGFGAIGFAVLALFGLLLVFAAVPLLYLLMKAAGGAYLCHMGYRIWRDAPKPLVIDAAGGQGAPRTRWRSFSIGFATQISNPKTAVVYTTVFASLLPPGAPWQSVAPVPVLVFFIEAGWYCVVAVALSAAAPRARYLASKVWLDRAAGAVMTALGLKLLLDLVLP</sequence>
<organism evidence="7 8">
    <name type="scientific">Zoogloea dura</name>
    <dbReference type="NCBI Taxonomy" id="2728840"/>
    <lineage>
        <taxon>Bacteria</taxon>
        <taxon>Pseudomonadati</taxon>
        <taxon>Pseudomonadota</taxon>
        <taxon>Betaproteobacteria</taxon>
        <taxon>Rhodocyclales</taxon>
        <taxon>Zoogloeaceae</taxon>
        <taxon>Zoogloea</taxon>
    </lineage>
</organism>
<feature type="transmembrane region" description="Helical" evidence="6">
    <location>
        <begin position="152"/>
        <end position="174"/>
    </location>
</feature>
<comment type="caution">
    <text evidence="7">The sequence shown here is derived from an EMBL/GenBank/DDBJ whole genome shotgun (WGS) entry which is preliminary data.</text>
</comment>
<reference evidence="7 8" key="1">
    <citation type="submission" date="2020-04" db="EMBL/GenBank/DDBJ databases">
        <title>Zoogloea sp. G-4-1-14 isolated from soil.</title>
        <authorList>
            <person name="Dahal R.H."/>
        </authorList>
    </citation>
    <scope>NUCLEOTIDE SEQUENCE [LARGE SCALE GENOMIC DNA]</scope>
    <source>
        <strain evidence="7 8">G-4-1-14</strain>
    </source>
</reference>
<comment type="subcellular location">
    <subcellularLocation>
        <location evidence="1">Cell membrane</location>
        <topology evidence="1">Multi-pass membrane protein</topology>
    </subcellularLocation>
</comment>
<evidence type="ECO:0000256" key="2">
    <source>
        <dbReference type="ARBA" id="ARBA00022475"/>
    </source>
</evidence>
<protein>
    <submittedName>
        <fullName evidence="7">LysE family translocator</fullName>
    </submittedName>
</protein>
<keyword evidence="5 6" id="KW-0472">Membrane</keyword>
<accession>A0A848G928</accession>
<gene>
    <name evidence="7" type="ORF">HHL15_16745</name>
</gene>
<dbReference type="PANTHER" id="PTHR30086">
    <property type="entry name" value="ARGININE EXPORTER PROTEIN ARGO"/>
    <property type="match status" value="1"/>
</dbReference>
<evidence type="ECO:0000313" key="7">
    <source>
        <dbReference type="EMBL" id="NML27405.1"/>
    </source>
</evidence>
<dbReference type="AlphaFoldDB" id="A0A848G928"/>
<name>A0A848G928_9RHOO</name>
<dbReference type="PANTHER" id="PTHR30086:SF20">
    <property type="entry name" value="ARGININE EXPORTER PROTEIN ARGO-RELATED"/>
    <property type="match status" value="1"/>
</dbReference>
<dbReference type="GO" id="GO:0015171">
    <property type="term" value="F:amino acid transmembrane transporter activity"/>
    <property type="evidence" value="ECO:0007669"/>
    <property type="project" value="TreeGrafter"/>
</dbReference>
<evidence type="ECO:0000256" key="1">
    <source>
        <dbReference type="ARBA" id="ARBA00004651"/>
    </source>
</evidence>
<dbReference type="EMBL" id="JABBGA010000014">
    <property type="protein sequence ID" value="NML27405.1"/>
    <property type="molecule type" value="Genomic_DNA"/>
</dbReference>
<evidence type="ECO:0000256" key="5">
    <source>
        <dbReference type="ARBA" id="ARBA00023136"/>
    </source>
</evidence>
<dbReference type="GO" id="GO:0005886">
    <property type="term" value="C:plasma membrane"/>
    <property type="evidence" value="ECO:0007669"/>
    <property type="project" value="UniProtKB-SubCell"/>
</dbReference>
<keyword evidence="4 6" id="KW-1133">Transmembrane helix</keyword>
<dbReference type="Pfam" id="PF01810">
    <property type="entry name" value="LysE"/>
    <property type="match status" value="1"/>
</dbReference>
<proteinExistence type="predicted"/>
<evidence type="ECO:0000313" key="8">
    <source>
        <dbReference type="Proteomes" id="UP000580043"/>
    </source>
</evidence>
<keyword evidence="8" id="KW-1185">Reference proteome</keyword>
<keyword evidence="2" id="KW-1003">Cell membrane</keyword>
<keyword evidence="3 6" id="KW-0812">Transmembrane</keyword>
<evidence type="ECO:0000256" key="6">
    <source>
        <dbReference type="SAM" id="Phobius"/>
    </source>
</evidence>
<dbReference type="RefSeq" id="WP_169146955.1">
    <property type="nucleotide sequence ID" value="NZ_JABBGA010000014.1"/>
</dbReference>
<evidence type="ECO:0000256" key="4">
    <source>
        <dbReference type="ARBA" id="ARBA00022989"/>
    </source>
</evidence>